<sequence>MGEASYILASRSTGIEGMLGLTHSRIIEKVLKSSGWNTRKRGVLPMRHGIKLSKKQFPKTDEELKKDIGHPLCLSRRKHLVCCPVHQARCRYALGAYEQIIRPCAVQSILKYLRRTKDMLLDYGWW</sequence>
<protein>
    <submittedName>
        <fullName evidence="1">Uncharacterized protein</fullName>
    </submittedName>
</protein>
<proteinExistence type="predicted"/>
<comment type="caution">
    <text evidence="1">The sequence shown here is derived from an EMBL/GenBank/DDBJ whole genome shotgun (WGS) entry which is preliminary data.</text>
</comment>
<evidence type="ECO:0000313" key="1">
    <source>
        <dbReference type="EMBL" id="KAL0288616.1"/>
    </source>
</evidence>
<reference evidence="1" key="2">
    <citation type="journal article" date="2024" name="Plant">
        <title>Genomic evolution and insights into agronomic trait innovations of Sesamum species.</title>
        <authorList>
            <person name="Miao H."/>
            <person name="Wang L."/>
            <person name="Qu L."/>
            <person name="Liu H."/>
            <person name="Sun Y."/>
            <person name="Le M."/>
            <person name="Wang Q."/>
            <person name="Wei S."/>
            <person name="Zheng Y."/>
            <person name="Lin W."/>
            <person name="Duan Y."/>
            <person name="Cao H."/>
            <person name="Xiong S."/>
            <person name="Wang X."/>
            <person name="Wei L."/>
            <person name="Li C."/>
            <person name="Ma Q."/>
            <person name="Ju M."/>
            <person name="Zhao R."/>
            <person name="Li G."/>
            <person name="Mu C."/>
            <person name="Tian Q."/>
            <person name="Mei H."/>
            <person name="Zhang T."/>
            <person name="Gao T."/>
            <person name="Zhang H."/>
        </authorList>
    </citation>
    <scope>NUCLEOTIDE SEQUENCE</scope>
    <source>
        <strain evidence="1">G02</strain>
    </source>
</reference>
<reference evidence="1" key="1">
    <citation type="submission" date="2020-06" db="EMBL/GenBank/DDBJ databases">
        <authorList>
            <person name="Li T."/>
            <person name="Hu X."/>
            <person name="Zhang T."/>
            <person name="Song X."/>
            <person name="Zhang H."/>
            <person name="Dai N."/>
            <person name="Sheng W."/>
            <person name="Hou X."/>
            <person name="Wei L."/>
        </authorList>
    </citation>
    <scope>NUCLEOTIDE SEQUENCE</scope>
    <source>
        <strain evidence="1">G02</strain>
        <tissue evidence="1">Leaf</tissue>
    </source>
</reference>
<accession>A0AAW2J200</accession>
<organism evidence="1">
    <name type="scientific">Sesamum radiatum</name>
    <name type="common">Black benniseed</name>
    <dbReference type="NCBI Taxonomy" id="300843"/>
    <lineage>
        <taxon>Eukaryota</taxon>
        <taxon>Viridiplantae</taxon>
        <taxon>Streptophyta</taxon>
        <taxon>Embryophyta</taxon>
        <taxon>Tracheophyta</taxon>
        <taxon>Spermatophyta</taxon>
        <taxon>Magnoliopsida</taxon>
        <taxon>eudicotyledons</taxon>
        <taxon>Gunneridae</taxon>
        <taxon>Pentapetalae</taxon>
        <taxon>asterids</taxon>
        <taxon>lamiids</taxon>
        <taxon>Lamiales</taxon>
        <taxon>Pedaliaceae</taxon>
        <taxon>Sesamum</taxon>
    </lineage>
</organism>
<dbReference type="AlphaFoldDB" id="A0AAW2J200"/>
<dbReference type="EMBL" id="JACGWJ010000759">
    <property type="protein sequence ID" value="KAL0288616.1"/>
    <property type="molecule type" value="Genomic_DNA"/>
</dbReference>
<gene>
    <name evidence="1" type="ORF">Sradi_7094200</name>
</gene>
<name>A0AAW2J200_SESRA</name>